<reference evidence="2" key="1">
    <citation type="journal article" date="2010" name="BMC Genomics">
        <title>An insight into the sialotranscriptome of the brown dog tick, Rhipicephalus sanguineus.</title>
        <authorList>
            <person name="Anatriello E."/>
            <person name="Ribeiro J.M."/>
            <person name="de Miranda-Santos I.K."/>
            <person name="Brandao L.G."/>
            <person name="Anderson J.M."/>
            <person name="Valenzuela J.G."/>
            <person name="Maruyama S.R."/>
            <person name="Silva J.S."/>
            <person name="Ferreira B.R."/>
        </authorList>
    </citation>
    <scope>NUCLEOTIDE SEQUENCE</scope>
    <source>
        <tissue evidence="2">Salivary glands</tissue>
    </source>
</reference>
<accession>C9W1C2</accession>
<feature type="chain" id="PRO_5003003619" evidence="1">
    <location>
        <begin position="22"/>
        <end position="49"/>
    </location>
</feature>
<sequence>MIKVLILLALLALFAVSYTAAKPQYVLTYGYPYHYGYYGAYYPHYFYGR</sequence>
<keyword evidence="1" id="KW-0732">Signal</keyword>
<feature type="signal peptide" evidence="1">
    <location>
        <begin position="1"/>
        <end position="21"/>
    </location>
</feature>
<proteinExistence type="evidence at transcript level"/>
<name>C9W1C2_RHISA</name>
<protein>
    <submittedName>
        <fullName evidence="2">Putative salivary secreted protein</fullName>
    </submittedName>
</protein>
<dbReference type="EMBL" id="EZ406070">
    <property type="protein sequence ID" value="ACX53869.1"/>
    <property type="molecule type" value="mRNA"/>
</dbReference>
<organism evidence="2">
    <name type="scientific">Rhipicephalus sanguineus</name>
    <name type="common">Brown dog tick</name>
    <name type="synonym">Ixodes sanguineus</name>
    <dbReference type="NCBI Taxonomy" id="34632"/>
    <lineage>
        <taxon>Eukaryota</taxon>
        <taxon>Metazoa</taxon>
        <taxon>Ecdysozoa</taxon>
        <taxon>Arthropoda</taxon>
        <taxon>Chelicerata</taxon>
        <taxon>Arachnida</taxon>
        <taxon>Acari</taxon>
        <taxon>Parasitiformes</taxon>
        <taxon>Ixodida</taxon>
        <taxon>Ixodoidea</taxon>
        <taxon>Ixodidae</taxon>
        <taxon>Rhipicephalinae</taxon>
        <taxon>Rhipicephalus</taxon>
        <taxon>Rhipicephalus</taxon>
    </lineage>
</organism>
<evidence type="ECO:0000256" key="1">
    <source>
        <dbReference type="SAM" id="SignalP"/>
    </source>
</evidence>
<evidence type="ECO:0000313" key="2">
    <source>
        <dbReference type="EMBL" id="ACX53869.1"/>
    </source>
</evidence>
<dbReference type="AlphaFoldDB" id="C9W1C2"/>
<reference evidence="2" key="2">
    <citation type="journal article" date="2013" name="Ticks Tick Borne Dis.">
        <title>Proteome of Rhipicephalus sanguineus tick saliva induced by the secretagogues pilocarpine and dopamine.</title>
        <authorList>
            <person name="Oliveira C.J."/>
            <person name="Anatriello E."/>
            <person name="de Miranda-Santos I.K."/>
            <person name="Francischetti I.M."/>
            <person name="Sa-Nunes A."/>
            <person name="Ferreira B.R."/>
            <person name="Ribeiro J.M."/>
        </authorList>
    </citation>
    <scope>NUCLEOTIDE SEQUENCE</scope>
    <source>
        <tissue evidence="2">Salivary glands</tissue>
    </source>
</reference>